<keyword evidence="9" id="KW-1185">Reference proteome</keyword>
<evidence type="ECO:0000313" key="8">
    <source>
        <dbReference type="EMBL" id="OQS04845.1"/>
    </source>
</evidence>
<dbReference type="PANTHER" id="PTHR21346">
    <property type="entry name" value="FUN14 DOMAIN CONTAINING"/>
    <property type="match status" value="1"/>
</dbReference>
<name>A0A1W0A3L1_9STRA</name>
<dbReference type="PROSITE" id="PS50222">
    <property type="entry name" value="EF_HAND_2"/>
    <property type="match status" value="1"/>
</dbReference>
<dbReference type="PROSITE" id="PS00018">
    <property type="entry name" value="EF_HAND_1"/>
    <property type="match status" value="1"/>
</dbReference>
<accession>A0A1W0A3L1</accession>
<dbReference type="EMBL" id="JNBS01000542">
    <property type="protein sequence ID" value="OQS04845.1"/>
    <property type="molecule type" value="Genomic_DNA"/>
</dbReference>
<comment type="subcellular location">
    <subcellularLocation>
        <location evidence="1">Membrane</location>
    </subcellularLocation>
</comment>
<proteinExistence type="inferred from homology"/>
<dbReference type="AlphaFoldDB" id="A0A1W0A3L1"/>
<feature type="compositionally biased region" description="Low complexity" evidence="6">
    <location>
        <begin position="185"/>
        <end position="195"/>
    </location>
</feature>
<dbReference type="GO" id="GO:0016020">
    <property type="term" value="C:membrane"/>
    <property type="evidence" value="ECO:0007669"/>
    <property type="project" value="UniProtKB-SubCell"/>
</dbReference>
<evidence type="ECO:0000259" key="7">
    <source>
        <dbReference type="PROSITE" id="PS50222"/>
    </source>
</evidence>
<feature type="region of interest" description="Disordered" evidence="6">
    <location>
        <begin position="184"/>
        <end position="203"/>
    </location>
</feature>
<dbReference type="InterPro" id="IPR002048">
    <property type="entry name" value="EF_hand_dom"/>
</dbReference>
<dbReference type="InterPro" id="IPR007014">
    <property type="entry name" value="FUN14"/>
</dbReference>
<keyword evidence="5" id="KW-0472">Membrane</keyword>
<keyword evidence="4" id="KW-1133">Transmembrane helix</keyword>
<dbReference type="STRING" id="74557.A0A1W0A3L1"/>
<comment type="similarity">
    <text evidence="2">Belongs to the FUN14 family.</text>
</comment>
<reference evidence="8 9" key="1">
    <citation type="journal article" date="2014" name="Genome Biol. Evol.">
        <title>The secreted proteins of Achlya hypogyna and Thraustotheca clavata identify the ancestral oomycete secretome and reveal gene acquisitions by horizontal gene transfer.</title>
        <authorList>
            <person name="Misner I."/>
            <person name="Blouin N."/>
            <person name="Leonard G."/>
            <person name="Richards T.A."/>
            <person name="Lane C.E."/>
        </authorList>
    </citation>
    <scope>NUCLEOTIDE SEQUENCE [LARGE SCALE GENOMIC DNA]</scope>
    <source>
        <strain evidence="8 9">ATCC 34112</strain>
    </source>
</reference>
<keyword evidence="3" id="KW-0812">Transmembrane</keyword>
<sequence length="294" mass="32433">MFSSVVRSQTRALAKRSSFVRSLTLRSGRSNVALRFDGRKAVVKLCGMATLGMAMSLCRDAVLCQESEDKDASKANNSSKDDDAVSRLIEQFGSKIGEISFGGFLGFCSGVAIKQVGKAAAFGIGALFVLAQVAASKGYININWSKVEKDAIAAVDPDGDGKITPKDFKIWWKRFLEFAQYNFPSSSDSSSNESSCAKPLFAPRPRRVTSPELIFRDSSLDRCEMEAIRRDDELMLEKWHFRPIHRPDVELTSPPTRSGNPVILDSKFHAMPSTTFFARPKKTKSYLPSMSSSC</sequence>
<dbReference type="Pfam" id="PF04930">
    <property type="entry name" value="FUN14"/>
    <property type="match status" value="1"/>
</dbReference>
<comment type="caution">
    <text evidence="8">The sequence shown here is derived from an EMBL/GenBank/DDBJ whole genome shotgun (WGS) entry which is preliminary data.</text>
</comment>
<protein>
    <recommendedName>
        <fullName evidence="7">EF-hand domain-containing protein</fullName>
    </recommendedName>
</protein>
<evidence type="ECO:0000256" key="4">
    <source>
        <dbReference type="ARBA" id="ARBA00022989"/>
    </source>
</evidence>
<evidence type="ECO:0000256" key="1">
    <source>
        <dbReference type="ARBA" id="ARBA00004370"/>
    </source>
</evidence>
<dbReference type="InterPro" id="IPR018247">
    <property type="entry name" value="EF_Hand_1_Ca_BS"/>
</dbReference>
<dbReference type="Proteomes" id="UP000243217">
    <property type="component" value="Unassembled WGS sequence"/>
</dbReference>
<feature type="domain" description="EF-hand" evidence="7">
    <location>
        <begin position="149"/>
        <end position="178"/>
    </location>
</feature>
<evidence type="ECO:0000256" key="3">
    <source>
        <dbReference type="ARBA" id="ARBA00022692"/>
    </source>
</evidence>
<gene>
    <name evidence="8" type="ORF">THRCLA_02947</name>
</gene>
<dbReference type="OrthoDB" id="163794at2759"/>
<dbReference type="GO" id="GO:0005509">
    <property type="term" value="F:calcium ion binding"/>
    <property type="evidence" value="ECO:0007669"/>
    <property type="project" value="InterPro"/>
</dbReference>
<evidence type="ECO:0000256" key="6">
    <source>
        <dbReference type="SAM" id="MobiDB-lite"/>
    </source>
</evidence>
<dbReference type="PANTHER" id="PTHR21346:SF10">
    <property type="entry name" value="TRANSMEMBRANE PROTEIN"/>
    <property type="match status" value="1"/>
</dbReference>
<evidence type="ECO:0000256" key="2">
    <source>
        <dbReference type="ARBA" id="ARBA00009160"/>
    </source>
</evidence>
<evidence type="ECO:0000313" key="9">
    <source>
        <dbReference type="Proteomes" id="UP000243217"/>
    </source>
</evidence>
<evidence type="ECO:0000256" key="5">
    <source>
        <dbReference type="ARBA" id="ARBA00023136"/>
    </source>
</evidence>
<organism evidence="8 9">
    <name type="scientific">Thraustotheca clavata</name>
    <dbReference type="NCBI Taxonomy" id="74557"/>
    <lineage>
        <taxon>Eukaryota</taxon>
        <taxon>Sar</taxon>
        <taxon>Stramenopiles</taxon>
        <taxon>Oomycota</taxon>
        <taxon>Saprolegniomycetes</taxon>
        <taxon>Saprolegniales</taxon>
        <taxon>Achlyaceae</taxon>
        <taxon>Thraustotheca</taxon>
    </lineage>
</organism>